<dbReference type="InterPro" id="IPR042099">
    <property type="entry name" value="ANL_N_sf"/>
</dbReference>
<dbReference type="GO" id="GO:0008218">
    <property type="term" value="P:bioluminescence"/>
    <property type="evidence" value="ECO:0007669"/>
    <property type="project" value="InterPro"/>
</dbReference>
<dbReference type="RefSeq" id="WP_015453177.1">
    <property type="nucleotide sequence ID" value="NC_020555.1"/>
</dbReference>
<feature type="domain" description="Acyl-protein synthetase LuxE" evidence="1">
    <location>
        <begin position="136"/>
        <end position="436"/>
    </location>
</feature>
<evidence type="ECO:0000313" key="2">
    <source>
        <dbReference type="EMBL" id="BAM31282.1"/>
    </source>
</evidence>
<evidence type="ECO:0000259" key="1">
    <source>
        <dbReference type="Pfam" id="PF04443"/>
    </source>
</evidence>
<organism evidence="2 3">
    <name type="scientific">Helicobacter cinaedi CCUG 18818 = ATCC BAA-847</name>
    <dbReference type="NCBI Taxonomy" id="537971"/>
    <lineage>
        <taxon>Bacteria</taxon>
        <taxon>Pseudomonadati</taxon>
        <taxon>Campylobacterota</taxon>
        <taxon>Epsilonproteobacteria</taxon>
        <taxon>Campylobacterales</taxon>
        <taxon>Helicobacteraceae</taxon>
        <taxon>Helicobacter</taxon>
    </lineage>
</organism>
<reference evidence="2 3" key="1">
    <citation type="journal article" date="2012" name="J. Bacteriol.">
        <title>Complete Genome Sequence of Helicobacter cinaedi Type Strain ATCC BAA-847.</title>
        <authorList>
            <person name="Miyoshi-Akiyama T."/>
            <person name="Takeshita N."/>
            <person name="Ohmagari N."/>
            <person name="Kirikae T."/>
        </authorList>
    </citation>
    <scope>NUCLEOTIDE SEQUENCE [LARGE SCALE GENOMIC DNA]</scope>
    <source>
        <strain evidence="2 3">ATCC BAA-847</strain>
    </source>
</reference>
<keyword evidence="2" id="KW-0436">Ligase</keyword>
<dbReference type="Proteomes" id="UP000006036">
    <property type="component" value="Chromosome 1"/>
</dbReference>
<dbReference type="Pfam" id="PF04443">
    <property type="entry name" value="LuxE"/>
    <property type="match status" value="1"/>
</dbReference>
<evidence type="ECO:0000313" key="3">
    <source>
        <dbReference type="Proteomes" id="UP000006036"/>
    </source>
</evidence>
<dbReference type="InterPro" id="IPR007534">
    <property type="entry name" value="LuxE"/>
</dbReference>
<dbReference type="AlphaFoldDB" id="A0AAI8MLQ9"/>
<sequence length="436" mass="49741">MENSDIDYEGIFKLDPYSLCKEDKERLLTQNIRELCRFHYKHCNEYKRILDAFGVGSLESNCHTECSEVSKVLESNKDISPFSKAQYDKGIESSNCHTEPLGEVSNVESQQDFSSMAHTKQALAHTYKNDKNLDSYYNAPFLPVRLFKHYALKSIEKSEIIKTMTSSGTSRQSVSQIFLDKQTSLNQTKALSRIMQSFIGNSRMPMIIIDSSHLLQNRAMFSARGAGVLGFSMFAREKIYALDKDMNLNVALIRDFIEKHKGKKILLFGFTFIVWQHFYNELKRLNLFLDLKDSVLIHGGGWKKLISQAVSKEHFKSELESVCGVRKIHNYYGMVEQTGSIYMECECGVLHTPIFADIIVRRSRDFSIADMDEEGILELVSLLPHSYPGHIILSEDVGTILGEDDCPCGRKGKYFSINGRIQNAEIRGCSDTYEQK</sequence>
<name>A0AAI8MLQ9_9HELI</name>
<dbReference type="EMBL" id="AP012492">
    <property type="protein sequence ID" value="BAM31282.1"/>
    <property type="molecule type" value="Genomic_DNA"/>
</dbReference>
<gene>
    <name evidence="2" type="primary">luxE</name>
    <name evidence="2" type="ORF">HCBAA847_0021</name>
</gene>
<dbReference type="KEGG" id="hcb:HCBAA847_0021"/>
<dbReference type="EC" id="6.2.1.19" evidence="2"/>
<dbReference type="Gene3D" id="3.40.50.12780">
    <property type="entry name" value="N-terminal domain of ligase-like"/>
    <property type="match status" value="1"/>
</dbReference>
<protein>
    <submittedName>
        <fullName evidence="2">Acyl-protein synthetase</fullName>
        <ecNumber evidence="2">6.2.1.19</ecNumber>
    </submittedName>
</protein>
<accession>A0AAI8MLQ9</accession>
<proteinExistence type="predicted"/>
<dbReference type="GO" id="GO:0047474">
    <property type="term" value="F:long-chain fatty acid--protein ligase activity"/>
    <property type="evidence" value="ECO:0007669"/>
    <property type="project" value="UniProtKB-EC"/>
</dbReference>